<comment type="caution">
    <text evidence="3">The sequence shown here is derived from an EMBL/GenBank/DDBJ whole genome shotgun (WGS) entry which is preliminary data.</text>
</comment>
<accession>A0A1F7GQM0</accession>
<dbReference type="InterPro" id="IPR003869">
    <property type="entry name" value="Polysac_CapD-like"/>
</dbReference>
<dbReference type="PANTHER" id="PTHR43318">
    <property type="entry name" value="UDP-N-ACETYLGLUCOSAMINE 4,6-DEHYDRATASE"/>
    <property type="match status" value="1"/>
</dbReference>
<dbReference type="AlphaFoldDB" id="A0A1F7GQM0"/>
<evidence type="ECO:0000313" key="3">
    <source>
        <dbReference type="EMBL" id="OGK20822.1"/>
    </source>
</evidence>
<sequence>MFKDFIKNKKILITGGTGSIGSQILNALIGFKPKMIRIFSRDEYKQYKLRYKYSDISNIDFFLGDVRDSESVLVASSNCDLIFHCAALKHVPPSEEMPEEFIKTNILGSLNVKKSAIKNKVPITISISSDKAVDPANLMGLTKAVQEKIFSSHLLKEKTPGLKFVNVRFGNVIGTHGSLFPTIYHQFKRNKPLTITDPEMTRFFMSQKEAIDLIFWATIHGNDGDIVVKKMKSAKLDNIIKNFMAILNIKKSYPIKYIGIRVGEKKHEYLITEDNLYRTKEKDGYFIVSPYKSSDIDKNLIVKKTKTLTERNNFFSNSWKNFMSDKEIKKYIQSYIEEANGIDSIL</sequence>
<comment type="similarity">
    <text evidence="1">Belongs to the polysaccharide synthase family.</text>
</comment>
<organism evidence="3 4">
    <name type="scientific">Candidatus Roizmanbacteria bacterium RIFCSPHIGHO2_01_FULL_39_8</name>
    <dbReference type="NCBI Taxonomy" id="1802033"/>
    <lineage>
        <taxon>Bacteria</taxon>
        <taxon>Candidatus Roizmaniibacteriota</taxon>
    </lineage>
</organism>
<dbReference type="InterPro" id="IPR036291">
    <property type="entry name" value="NAD(P)-bd_dom_sf"/>
</dbReference>
<feature type="domain" description="Polysaccharide biosynthesis protein CapD-like" evidence="2">
    <location>
        <begin position="11"/>
        <end position="288"/>
    </location>
</feature>
<dbReference type="PANTHER" id="PTHR43318:SF2">
    <property type="entry name" value="UDP-N-ACETYLGLUCOSAMINE 4,6-DEHYDRATASE (INVERTING)"/>
    <property type="match status" value="1"/>
</dbReference>
<evidence type="ECO:0000259" key="2">
    <source>
        <dbReference type="Pfam" id="PF02719"/>
    </source>
</evidence>
<dbReference type="Proteomes" id="UP000177026">
    <property type="component" value="Unassembled WGS sequence"/>
</dbReference>
<evidence type="ECO:0000256" key="1">
    <source>
        <dbReference type="ARBA" id="ARBA00007430"/>
    </source>
</evidence>
<dbReference type="InterPro" id="IPR051203">
    <property type="entry name" value="Polysaccharide_Synthase-Rel"/>
</dbReference>
<reference evidence="3 4" key="1">
    <citation type="journal article" date="2016" name="Nat. Commun.">
        <title>Thousands of microbial genomes shed light on interconnected biogeochemical processes in an aquifer system.</title>
        <authorList>
            <person name="Anantharaman K."/>
            <person name="Brown C.T."/>
            <person name="Hug L.A."/>
            <person name="Sharon I."/>
            <person name="Castelle C.J."/>
            <person name="Probst A.J."/>
            <person name="Thomas B.C."/>
            <person name="Singh A."/>
            <person name="Wilkins M.J."/>
            <person name="Karaoz U."/>
            <person name="Brodie E.L."/>
            <person name="Williams K.H."/>
            <person name="Hubbard S.S."/>
            <person name="Banfield J.F."/>
        </authorList>
    </citation>
    <scope>NUCLEOTIDE SEQUENCE [LARGE SCALE GENOMIC DNA]</scope>
</reference>
<evidence type="ECO:0000313" key="4">
    <source>
        <dbReference type="Proteomes" id="UP000177026"/>
    </source>
</evidence>
<dbReference type="Pfam" id="PF02719">
    <property type="entry name" value="Polysacc_synt_2"/>
    <property type="match status" value="1"/>
</dbReference>
<protein>
    <recommendedName>
        <fullName evidence="2">Polysaccharide biosynthesis protein CapD-like domain-containing protein</fullName>
    </recommendedName>
</protein>
<dbReference type="SUPFAM" id="SSF51735">
    <property type="entry name" value="NAD(P)-binding Rossmann-fold domains"/>
    <property type="match status" value="1"/>
</dbReference>
<dbReference type="Gene3D" id="3.40.50.720">
    <property type="entry name" value="NAD(P)-binding Rossmann-like Domain"/>
    <property type="match status" value="1"/>
</dbReference>
<gene>
    <name evidence="3" type="ORF">A2866_04050</name>
</gene>
<name>A0A1F7GQM0_9BACT</name>
<proteinExistence type="inferred from homology"/>
<dbReference type="EMBL" id="MFZI01000029">
    <property type="protein sequence ID" value="OGK20822.1"/>
    <property type="molecule type" value="Genomic_DNA"/>
</dbReference>